<evidence type="ECO:0008006" key="4">
    <source>
        <dbReference type="Google" id="ProtNLM"/>
    </source>
</evidence>
<feature type="region of interest" description="Disordered" evidence="1">
    <location>
        <begin position="1"/>
        <end position="21"/>
    </location>
</feature>
<dbReference type="RefSeq" id="WP_316630317.1">
    <property type="nucleotide sequence ID" value="NZ_JAWLKE010000006.1"/>
</dbReference>
<accession>A0ABU4B1J6</accession>
<evidence type="ECO:0000313" key="3">
    <source>
        <dbReference type="Proteomes" id="UP001185899"/>
    </source>
</evidence>
<name>A0ABU4B1J6_9NOCA</name>
<evidence type="ECO:0000313" key="2">
    <source>
        <dbReference type="EMBL" id="MDV6232365.1"/>
    </source>
</evidence>
<reference evidence="2 3" key="1">
    <citation type="submission" date="2023-10" db="EMBL/GenBank/DDBJ databases">
        <title>Development of a sustainable strategy for remediation of hydrocarbon-contaminated territories based on the waste exchange concept.</title>
        <authorList>
            <person name="Krivoruchko A."/>
        </authorList>
    </citation>
    <scope>NUCLEOTIDE SEQUENCE [LARGE SCALE GENOMIC DNA]</scope>
    <source>
        <strain evidence="2 3">IEGM 1322</strain>
    </source>
</reference>
<organism evidence="2 3">
    <name type="scientific">Rhodococcus cercidiphylli</name>
    <dbReference type="NCBI Taxonomy" id="489916"/>
    <lineage>
        <taxon>Bacteria</taxon>
        <taxon>Bacillati</taxon>
        <taxon>Actinomycetota</taxon>
        <taxon>Actinomycetes</taxon>
        <taxon>Mycobacteriales</taxon>
        <taxon>Nocardiaceae</taxon>
        <taxon>Rhodococcus</taxon>
    </lineage>
</organism>
<dbReference type="Proteomes" id="UP001185899">
    <property type="component" value="Unassembled WGS sequence"/>
</dbReference>
<protein>
    <recommendedName>
        <fullName evidence="4">Transposase</fullName>
    </recommendedName>
</protein>
<keyword evidence="3" id="KW-1185">Reference proteome</keyword>
<gene>
    <name evidence="2" type="ORF">R3P95_17570</name>
</gene>
<proteinExistence type="predicted"/>
<sequence>MEAVPSAATRVTLESGGNQDRSDLDLLQKFRAQKVVTSGLRLHHSVGRIEPALWVADTVCGAVVQDRVGNSSYLDKISDAVEIHHL</sequence>
<evidence type="ECO:0000256" key="1">
    <source>
        <dbReference type="SAM" id="MobiDB-lite"/>
    </source>
</evidence>
<dbReference type="EMBL" id="JAWLKE010000006">
    <property type="protein sequence ID" value="MDV6232365.1"/>
    <property type="molecule type" value="Genomic_DNA"/>
</dbReference>
<comment type="caution">
    <text evidence="2">The sequence shown here is derived from an EMBL/GenBank/DDBJ whole genome shotgun (WGS) entry which is preliminary data.</text>
</comment>